<dbReference type="Gene3D" id="1.25.10.10">
    <property type="entry name" value="Leucine-rich Repeat Variant"/>
    <property type="match status" value="2"/>
</dbReference>
<reference evidence="2 3" key="1">
    <citation type="submission" date="2019-02" db="EMBL/GenBank/DDBJ databases">
        <title>Deep-cultivation of Planctomycetes and their phenomic and genomic characterization uncovers novel biology.</title>
        <authorList>
            <person name="Wiegand S."/>
            <person name="Jogler M."/>
            <person name="Boedeker C."/>
            <person name="Pinto D."/>
            <person name="Vollmers J."/>
            <person name="Rivas-Marin E."/>
            <person name="Kohn T."/>
            <person name="Peeters S.H."/>
            <person name="Heuer A."/>
            <person name="Rast P."/>
            <person name="Oberbeckmann S."/>
            <person name="Bunk B."/>
            <person name="Jeske O."/>
            <person name="Meyerdierks A."/>
            <person name="Storesund J.E."/>
            <person name="Kallscheuer N."/>
            <person name="Luecker S."/>
            <person name="Lage O.M."/>
            <person name="Pohl T."/>
            <person name="Merkel B.J."/>
            <person name="Hornburger P."/>
            <person name="Mueller R.-W."/>
            <person name="Bruemmer F."/>
            <person name="Labrenz M."/>
            <person name="Spormann A.M."/>
            <person name="Op den Camp H."/>
            <person name="Overmann J."/>
            <person name="Amann R."/>
            <person name="Jetten M.S.M."/>
            <person name="Mascher T."/>
            <person name="Medema M.H."/>
            <person name="Devos D.P."/>
            <person name="Kaster A.-K."/>
            <person name="Ovreas L."/>
            <person name="Rohde M."/>
            <person name="Galperin M.Y."/>
            <person name="Jogler C."/>
        </authorList>
    </citation>
    <scope>NUCLEOTIDE SEQUENCE [LARGE SCALE GENOMIC DNA]</scope>
    <source>
        <strain evidence="2 3">Mal52</strain>
    </source>
</reference>
<dbReference type="RefSeq" id="WP_145376615.1">
    <property type="nucleotide sequence ID" value="NZ_CP036276.1"/>
</dbReference>
<accession>A0A517ZP17</accession>
<dbReference type="Pfam" id="PF13088">
    <property type="entry name" value="BNR_2"/>
    <property type="match status" value="1"/>
</dbReference>
<evidence type="ECO:0000259" key="1">
    <source>
        <dbReference type="Pfam" id="PF13088"/>
    </source>
</evidence>
<evidence type="ECO:0000313" key="2">
    <source>
        <dbReference type="EMBL" id="QDU44223.1"/>
    </source>
</evidence>
<organism evidence="2 3">
    <name type="scientific">Symmachiella dynata</name>
    <dbReference type="NCBI Taxonomy" id="2527995"/>
    <lineage>
        <taxon>Bacteria</taxon>
        <taxon>Pseudomonadati</taxon>
        <taxon>Planctomycetota</taxon>
        <taxon>Planctomycetia</taxon>
        <taxon>Planctomycetales</taxon>
        <taxon>Planctomycetaceae</taxon>
        <taxon>Symmachiella</taxon>
    </lineage>
</organism>
<dbReference type="Proteomes" id="UP000319383">
    <property type="component" value="Chromosome"/>
</dbReference>
<dbReference type="SMART" id="SM00567">
    <property type="entry name" value="EZ_HEAT"/>
    <property type="match status" value="4"/>
</dbReference>
<dbReference type="EMBL" id="CP036276">
    <property type="protein sequence ID" value="QDU44223.1"/>
    <property type="molecule type" value="Genomic_DNA"/>
</dbReference>
<dbReference type="InterPro" id="IPR016024">
    <property type="entry name" value="ARM-type_fold"/>
</dbReference>
<protein>
    <submittedName>
        <fullName evidence="2">BNR/Asp-box repeat protein</fullName>
    </submittedName>
</protein>
<feature type="domain" description="Sialidase" evidence="1">
    <location>
        <begin position="402"/>
        <end position="603"/>
    </location>
</feature>
<dbReference type="InterPro" id="IPR011040">
    <property type="entry name" value="Sialidase"/>
</dbReference>
<dbReference type="InterPro" id="IPR004155">
    <property type="entry name" value="PBS_lyase_HEAT"/>
</dbReference>
<dbReference type="Pfam" id="PF13646">
    <property type="entry name" value="HEAT_2"/>
    <property type="match status" value="1"/>
</dbReference>
<dbReference type="InterPro" id="IPR021133">
    <property type="entry name" value="HEAT_type_2"/>
</dbReference>
<dbReference type="KEGG" id="sdyn:Mal52_27010"/>
<dbReference type="Gene3D" id="2.120.10.10">
    <property type="match status" value="1"/>
</dbReference>
<dbReference type="InterPro" id="IPR036278">
    <property type="entry name" value="Sialidase_sf"/>
</dbReference>
<gene>
    <name evidence="2" type="ORF">Mal52_27010</name>
</gene>
<dbReference type="PROSITE" id="PS50077">
    <property type="entry name" value="HEAT_REPEAT"/>
    <property type="match status" value="1"/>
</dbReference>
<name>A0A517ZP17_9PLAN</name>
<dbReference type="InterPro" id="IPR011989">
    <property type="entry name" value="ARM-like"/>
</dbReference>
<dbReference type="PANTHER" id="PTHR43752">
    <property type="entry name" value="BNR/ASP-BOX REPEAT FAMILY PROTEIN"/>
    <property type="match status" value="1"/>
</dbReference>
<evidence type="ECO:0000313" key="3">
    <source>
        <dbReference type="Proteomes" id="UP000319383"/>
    </source>
</evidence>
<dbReference type="SUPFAM" id="SSF50939">
    <property type="entry name" value="Sialidases"/>
    <property type="match status" value="1"/>
</dbReference>
<dbReference type="PANTHER" id="PTHR43752:SF2">
    <property type="entry name" value="BNR_ASP-BOX REPEAT FAMILY PROTEIN"/>
    <property type="match status" value="1"/>
</dbReference>
<dbReference type="CDD" id="cd15482">
    <property type="entry name" value="Sialidase_non-viral"/>
    <property type="match status" value="1"/>
</dbReference>
<proteinExistence type="predicted"/>
<dbReference type="SUPFAM" id="SSF48371">
    <property type="entry name" value="ARM repeat"/>
    <property type="match status" value="1"/>
</dbReference>
<dbReference type="AlphaFoldDB" id="A0A517ZP17"/>
<keyword evidence="3" id="KW-1185">Reference proteome</keyword>
<sequence length="640" mass="70063">MKLLILLGVTFGLFVGGPASISAESPKSGDPIELSAELRQRCVKILRDGFAADEFWPSMHAAEALTVAGHSDEVRAGLLKKSPKVTDDQQRCGIAREMVRAGDRGYAETMLTILSQSDDYAHTHAAESLYKVYEIGDGSQLRAAMANEDNSTCQLMAAAALARSGSPEAFEFIRKQLVDGNTDGRRIAAWILARIGNANDIPALQANLKRETDPLKKSYYVNALAALGDSAGQEQLAKNLSDESPAIRTYAAVFAGDARMTNVAPQLEKLLDDPELDVRIRAAQSLLTLAQPVVESGNFARDVYPATPENPRYSEGSIAVLGDGTLLYATTEFIDSDSDFAKARIIAKTSTDGGRTWSKSRVLQENIGGKNVMSVTLRRLPKDKSGKAPLGMFFLIKNDFNDLRAYLRISHDDGKTFGDRILVTDGPGYHVVNNDRITVLKNGRLLCPVAWTEDVKTVNHFTCYCAISDDGGLTWHRGKGEVDQPKRGAMEPEVLELSDGRVLMIVRTQLGYIAASESTDGGETWSEAKSWGVKGPEAPATLRRIPATGDLLLVWNHTFVEGAGHGGKRTPLTAAVSTDEGKTWSYERNLETRDDQTYAYTSIEFDRGRALLSYYVGDDKTGRIFSRFRSVPVSWFYQQP</sequence>